<dbReference type="PANTHER" id="PTHR37977">
    <property type="entry name" value="PROTEIN CBG18402-RELATED"/>
    <property type="match status" value="1"/>
</dbReference>
<feature type="compositionally biased region" description="Basic and acidic residues" evidence="1">
    <location>
        <begin position="93"/>
        <end position="109"/>
    </location>
</feature>
<dbReference type="EMBL" id="WUAV01000001">
    <property type="protein sequence ID" value="KAF1771516.1"/>
    <property type="molecule type" value="Genomic_DNA"/>
</dbReference>
<keyword evidence="2" id="KW-0732">Signal</keyword>
<feature type="compositionally biased region" description="Basic and acidic residues" evidence="1">
    <location>
        <begin position="163"/>
        <end position="172"/>
    </location>
</feature>
<evidence type="ECO:0000256" key="1">
    <source>
        <dbReference type="SAM" id="MobiDB-lite"/>
    </source>
</evidence>
<dbReference type="PANTHER" id="PTHR37977:SF2">
    <property type="entry name" value="PROTEIN CBG25408"/>
    <property type="match status" value="1"/>
</dbReference>
<dbReference type="Proteomes" id="UP000483820">
    <property type="component" value="Chromosome I"/>
</dbReference>
<feature type="compositionally biased region" description="Polar residues" evidence="1">
    <location>
        <begin position="46"/>
        <end position="57"/>
    </location>
</feature>
<feature type="compositionally biased region" description="Basic and acidic residues" evidence="1">
    <location>
        <begin position="58"/>
        <end position="80"/>
    </location>
</feature>
<feature type="signal peptide" evidence="2">
    <location>
        <begin position="1"/>
        <end position="23"/>
    </location>
</feature>
<feature type="compositionally biased region" description="Polar residues" evidence="1">
    <location>
        <begin position="149"/>
        <end position="159"/>
    </location>
</feature>
<dbReference type="KEGG" id="crq:GCK72_003343"/>
<dbReference type="RefSeq" id="XP_003092714.2">
    <property type="nucleotide sequence ID" value="XM_003092666.2"/>
</dbReference>
<evidence type="ECO:0000256" key="2">
    <source>
        <dbReference type="SAM" id="SignalP"/>
    </source>
</evidence>
<dbReference type="AlphaFoldDB" id="A0A6A5HX23"/>
<name>A0A6A5HX23_CAERE</name>
<protein>
    <submittedName>
        <fullName evidence="3">Uncharacterized protein</fullName>
    </submittedName>
</protein>
<accession>A0A6A5HX23</accession>
<feature type="chain" id="PRO_5025585296" evidence="2">
    <location>
        <begin position="24"/>
        <end position="188"/>
    </location>
</feature>
<reference evidence="3 4" key="1">
    <citation type="submission" date="2019-12" db="EMBL/GenBank/DDBJ databases">
        <title>Chromosome-level assembly of the Caenorhabditis remanei genome.</title>
        <authorList>
            <person name="Teterina A.A."/>
            <person name="Willis J.H."/>
            <person name="Phillips P.C."/>
        </authorList>
    </citation>
    <scope>NUCLEOTIDE SEQUENCE [LARGE SCALE GENOMIC DNA]</scope>
    <source>
        <strain evidence="3 4">PX506</strain>
        <tissue evidence="3">Whole organism</tissue>
    </source>
</reference>
<evidence type="ECO:0000313" key="4">
    <source>
        <dbReference type="Proteomes" id="UP000483820"/>
    </source>
</evidence>
<feature type="compositionally biased region" description="Basic and acidic residues" evidence="1">
    <location>
        <begin position="128"/>
        <end position="138"/>
    </location>
</feature>
<feature type="compositionally biased region" description="Basic and acidic residues" evidence="1">
    <location>
        <begin position="33"/>
        <end position="44"/>
    </location>
</feature>
<feature type="region of interest" description="Disordered" evidence="1">
    <location>
        <begin position="30"/>
        <end position="172"/>
    </location>
</feature>
<gene>
    <name evidence="3" type="ORF">GCK72_003343</name>
</gene>
<sequence length="188" mass="21233">MSMNFVAIIEHLAFLLVSVTCFAISLCGQRVPSTRERSSRRGPDDSASSSQKQTSQVETEKEAAKRSEYSHKSQRNETMDSIRIMRGKKNQRKQKDPKELKPDRSDSQHTEIINVPLGKAAKDAPSPSKEEKGTENRARVQFAEKLVKSSKTPTQSSPAAPQKPKEPEMSKKIEKIEEIVQRRVLQEE</sequence>
<comment type="caution">
    <text evidence="3">The sequence shown here is derived from an EMBL/GenBank/DDBJ whole genome shotgun (WGS) entry which is preliminary data.</text>
</comment>
<proteinExistence type="predicted"/>
<organism evidence="3 4">
    <name type="scientific">Caenorhabditis remanei</name>
    <name type="common">Caenorhabditis vulgaris</name>
    <dbReference type="NCBI Taxonomy" id="31234"/>
    <lineage>
        <taxon>Eukaryota</taxon>
        <taxon>Metazoa</taxon>
        <taxon>Ecdysozoa</taxon>
        <taxon>Nematoda</taxon>
        <taxon>Chromadorea</taxon>
        <taxon>Rhabditida</taxon>
        <taxon>Rhabditina</taxon>
        <taxon>Rhabditomorpha</taxon>
        <taxon>Rhabditoidea</taxon>
        <taxon>Rhabditidae</taxon>
        <taxon>Peloderinae</taxon>
        <taxon>Caenorhabditis</taxon>
    </lineage>
</organism>
<evidence type="ECO:0000313" key="3">
    <source>
        <dbReference type="EMBL" id="KAF1771516.1"/>
    </source>
</evidence>
<dbReference type="GeneID" id="9800526"/>
<dbReference type="CTD" id="9800526"/>